<keyword evidence="3" id="KW-0285">Flavoprotein</keyword>
<dbReference type="GO" id="GO:0004368">
    <property type="term" value="F:glycerol-3-phosphate dehydrogenase (quinone) activity"/>
    <property type="evidence" value="ECO:0007669"/>
    <property type="project" value="UniProtKB-EC"/>
</dbReference>
<dbReference type="Gene3D" id="1.10.8.870">
    <property type="entry name" value="Alpha-glycerophosphate oxidase, cap domain"/>
    <property type="match status" value="1"/>
</dbReference>
<proteinExistence type="inferred from homology"/>
<dbReference type="Pfam" id="PF16901">
    <property type="entry name" value="DAO_C"/>
    <property type="match status" value="1"/>
</dbReference>
<keyword evidence="4" id="KW-0274">FAD</keyword>
<gene>
    <name evidence="8" type="ORF">MNBD_BACTEROID05-480</name>
</gene>
<dbReference type="InterPro" id="IPR006076">
    <property type="entry name" value="FAD-dep_OxRdtase"/>
</dbReference>
<dbReference type="Gene3D" id="3.30.9.10">
    <property type="entry name" value="D-Amino Acid Oxidase, subunit A, domain 2"/>
    <property type="match status" value="1"/>
</dbReference>
<dbReference type="PRINTS" id="PR01001">
    <property type="entry name" value="FADG3PDH"/>
</dbReference>
<dbReference type="InterPro" id="IPR038299">
    <property type="entry name" value="DAO_C_sf"/>
</dbReference>
<evidence type="ECO:0000256" key="3">
    <source>
        <dbReference type="ARBA" id="ARBA00022630"/>
    </source>
</evidence>
<evidence type="ECO:0000256" key="2">
    <source>
        <dbReference type="ARBA" id="ARBA00007330"/>
    </source>
</evidence>
<dbReference type="InterPro" id="IPR031656">
    <property type="entry name" value="DAO_C"/>
</dbReference>
<protein>
    <submittedName>
        <fullName evidence="8">Glycerol-3-phosphate dehydrogenase</fullName>
        <ecNumber evidence="8">1.1.5.3</ecNumber>
    </submittedName>
</protein>
<keyword evidence="5 8" id="KW-0560">Oxidoreductase</keyword>
<dbReference type="PANTHER" id="PTHR11985">
    <property type="entry name" value="GLYCEROL-3-PHOSPHATE DEHYDROGENASE"/>
    <property type="match status" value="1"/>
</dbReference>
<evidence type="ECO:0000313" key="8">
    <source>
        <dbReference type="EMBL" id="VAW19560.1"/>
    </source>
</evidence>
<evidence type="ECO:0000256" key="5">
    <source>
        <dbReference type="ARBA" id="ARBA00023002"/>
    </source>
</evidence>
<accession>A0A3B0TS68</accession>
<evidence type="ECO:0000259" key="6">
    <source>
        <dbReference type="Pfam" id="PF01266"/>
    </source>
</evidence>
<dbReference type="GO" id="GO:0046168">
    <property type="term" value="P:glycerol-3-phosphate catabolic process"/>
    <property type="evidence" value="ECO:0007669"/>
    <property type="project" value="TreeGrafter"/>
</dbReference>
<comment type="similarity">
    <text evidence="2">Belongs to the FAD-dependent glycerol-3-phosphate dehydrogenase family.</text>
</comment>
<evidence type="ECO:0000256" key="4">
    <source>
        <dbReference type="ARBA" id="ARBA00022827"/>
    </source>
</evidence>
<dbReference type="NCBIfam" id="NF008899">
    <property type="entry name" value="PRK12266.1"/>
    <property type="match status" value="1"/>
</dbReference>
<dbReference type="SUPFAM" id="SSF51905">
    <property type="entry name" value="FAD/NAD(P)-binding domain"/>
    <property type="match status" value="1"/>
</dbReference>
<evidence type="ECO:0000259" key="7">
    <source>
        <dbReference type="Pfam" id="PF16901"/>
    </source>
</evidence>
<dbReference type="PROSITE" id="PS00978">
    <property type="entry name" value="FAD_G3PDH_2"/>
    <property type="match status" value="1"/>
</dbReference>
<dbReference type="AlphaFoldDB" id="A0A3B0TS68"/>
<sequence length="481" mass="54667">MIRDIAQFSEKRYDLLIVGGGINGAAMAHLAALKGKRVALLEKQDFASGTSSKSTKLVHGGLRYLENFEFAMVSQALKERYLQLKESPHLVKSLGFIIPIYQSGSRPFWKVKLGVFLYDWLCGKYSIGSSRPLTIKEVQHFLPGVKTEGLKGGVIYYDAQMDDARLCLDNVLRASELGADVANYVEVKTVDTKEQEMFYVRAVDQLTGKEFDVKAKKVVFTAGPWTDVLRRREDATCVQKIRTTKGVHLILEDQISKHAMFLSSEKDSRMFFVVPYRGQTLVGTTDTDYSGNPDDIQVEEQDLEYLFNEVRTAFPSLNILRKNIVGSFAGLRPLVFNKDHSPSRTSREHMFLESSSGLYYLIGGKYTTYRKIANDCLNRIFNNAFGEITDDFHLYASQLNKIQIAELSREYKLEKVIVRQLENTYGHRMRAVLDLVRENSSLGERICSCCDVIKAQIRFAKQEEMAQKKEDILSRRLSLSS</sequence>
<reference evidence="8" key="1">
    <citation type="submission" date="2018-06" db="EMBL/GenBank/DDBJ databases">
        <authorList>
            <person name="Zhirakovskaya E."/>
        </authorList>
    </citation>
    <scope>NUCLEOTIDE SEQUENCE</scope>
</reference>
<dbReference type="PANTHER" id="PTHR11985:SF15">
    <property type="entry name" value="GLYCEROL-3-PHOSPHATE DEHYDROGENASE, MITOCHONDRIAL"/>
    <property type="match status" value="1"/>
</dbReference>
<dbReference type="Gene3D" id="3.50.50.60">
    <property type="entry name" value="FAD/NAD(P)-binding domain"/>
    <property type="match status" value="1"/>
</dbReference>
<name>A0A3B0TS68_9ZZZZ</name>
<dbReference type="InterPro" id="IPR036188">
    <property type="entry name" value="FAD/NAD-bd_sf"/>
</dbReference>
<comment type="cofactor">
    <cofactor evidence="1">
        <name>FAD</name>
        <dbReference type="ChEBI" id="CHEBI:57692"/>
    </cofactor>
</comment>
<feature type="domain" description="Alpha-glycerophosphate oxidase C-terminal" evidence="7">
    <location>
        <begin position="389"/>
        <end position="480"/>
    </location>
</feature>
<feature type="domain" description="FAD dependent oxidoreductase" evidence="6">
    <location>
        <begin position="14"/>
        <end position="368"/>
    </location>
</feature>
<feature type="non-terminal residue" evidence="8">
    <location>
        <position position="481"/>
    </location>
</feature>
<dbReference type="SUPFAM" id="SSF54373">
    <property type="entry name" value="FAD-linked reductases, C-terminal domain"/>
    <property type="match status" value="1"/>
</dbReference>
<dbReference type="Pfam" id="PF01266">
    <property type="entry name" value="DAO"/>
    <property type="match status" value="1"/>
</dbReference>
<evidence type="ECO:0000256" key="1">
    <source>
        <dbReference type="ARBA" id="ARBA00001974"/>
    </source>
</evidence>
<organism evidence="8">
    <name type="scientific">hydrothermal vent metagenome</name>
    <dbReference type="NCBI Taxonomy" id="652676"/>
    <lineage>
        <taxon>unclassified sequences</taxon>
        <taxon>metagenomes</taxon>
        <taxon>ecological metagenomes</taxon>
    </lineage>
</organism>
<dbReference type="EC" id="1.1.5.3" evidence="8"/>
<dbReference type="EMBL" id="UOEN01000482">
    <property type="protein sequence ID" value="VAW19560.1"/>
    <property type="molecule type" value="Genomic_DNA"/>
</dbReference>
<dbReference type="InterPro" id="IPR000447">
    <property type="entry name" value="G3P_DH_FAD-dep"/>
</dbReference>